<comment type="caution">
    <text evidence="1">The sequence shown here is derived from an EMBL/GenBank/DDBJ whole genome shotgun (WGS) entry which is preliminary data.</text>
</comment>
<dbReference type="PANTHER" id="PTHR46411">
    <property type="entry name" value="FAMILY ATPASE, PUTATIVE-RELATED"/>
    <property type="match status" value="1"/>
</dbReference>
<dbReference type="EMBL" id="JAWHQM010000037">
    <property type="protein sequence ID" value="KAK5633987.1"/>
    <property type="molecule type" value="Genomic_DNA"/>
</dbReference>
<dbReference type="AlphaFoldDB" id="A0AAN7URB6"/>
<dbReference type="PANTHER" id="PTHR46411:SF2">
    <property type="entry name" value="AAA+ ATPASE DOMAIN-CONTAINING PROTEIN"/>
    <property type="match status" value="1"/>
</dbReference>
<protein>
    <recommendedName>
        <fullName evidence="3">ATPase AAA-type core domain-containing protein</fullName>
    </recommendedName>
</protein>
<sequence length="62" mass="7061">MPLLRIDAASLGSSMADMELNLAMLFELAERWHAIALLDEADIFLEQRELCDLERNRLVASE</sequence>
<accession>A0AAN7URB6</accession>
<name>A0AAN7URB6_9PEZI</name>
<organism evidence="1 2">
    <name type="scientific">Xylaria bambusicola</name>
    <dbReference type="NCBI Taxonomy" id="326684"/>
    <lineage>
        <taxon>Eukaryota</taxon>
        <taxon>Fungi</taxon>
        <taxon>Dikarya</taxon>
        <taxon>Ascomycota</taxon>
        <taxon>Pezizomycotina</taxon>
        <taxon>Sordariomycetes</taxon>
        <taxon>Xylariomycetidae</taxon>
        <taxon>Xylariales</taxon>
        <taxon>Xylariaceae</taxon>
        <taxon>Xylaria</taxon>
    </lineage>
</organism>
<keyword evidence="2" id="KW-1185">Reference proteome</keyword>
<proteinExistence type="predicted"/>
<evidence type="ECO:0000313" key="2">
    <source>
        <dbReference type="Proteomes" id="UP001305414"/>
    </source>
</evidence>
<evidence type="ECO:0000313" key="1">
    <source>
        <dbReference type="EMBL" id="KAK5633987.1"/>
    </source>
</evidence>
<gene>
    <name evidence="1" type="ORF">RRF57_009701</name>
</gene>
<reference evidence="1 2" key="1">
    <citation type="submission" date="2023-10" db="EMBL/GenBank/DDBJ databases">
        <title>Draft genome sequence of Xylaria bambusicola isolate GMP-LS, the root and basal stem rot pathogen of sugarcane in Indonesia.</title>
        <authorList>
            <person name="Selvaraj P."/>
            <person name="Muralishankar V."/>
            <person name="Muruganantham S."/>
            <person name="Sp S."/>
            <person name="Haryani S."/>
            <person name="Lau K.J.X."/>
            <person name="Naqvi N.I."/>
        </authorList>
    </citation>
    <scope>NUCLEOTIDE SEQUENCE [LARGE SCALE GENOMIC DNA]</scope>
    <source>
        <strain evidence="1">GMP-LS</strain>
    </source>
</reference>
<dbReference type="Proteomes" id="UP001305414">
    <property type="component" value="Unassembled WGS sequence"/>
</dbReference>
<evidence type="ECO:0008006" key="3">
    <source>
        <dbReference type="Google" id="ProtNLM"/>
    </source>
</evidence>